<accession>A0A4R2QHA5</accession>
<dbReference type="EMBL" id="SLXQ01000010">
    <property type="protein sequence ID" value="TCP48633.1"/>
    <property type="molecule type" value="Genomic_DNA"/>
</dbReference>
<dbReference type="Proteomes" id="UP000294911">
    <property type="component" value="Unassembled WGS sequence"/>
</dbReference>
<comment type="caution">
    <text evidence="2">The sequence shown here is derived from an EMBL/GenBank/DDBJ whole genome shotgun (WGS) entry which is preliminary data.</text>
</comment>
<evidence type="ECO:0008006" key="4">
    <source>
        <dbReference type="Google" id="ProtNLM"/>
    </source>
</evidence>
<name>A0A4R2QHA5_9PSEU</name>
<dbReference type="AlphaFoldDB" id="A0A4R2QHA5"/>
<gene>
    <name evidence="2" type="ORF">EV191_110193</name>
</gene>
<feature type="region of interest" description="Disordered" evidence="1">
    <location>
        <begin position="1"/>
        <end position="63"/>
    </location>
</feature>
<proteinExistence type="predicted"/>
<protein>
    <recommendedName>
        <fullName evidence="4">DUF4352 domain-containing protein</fullName>
    </recommendedName>
</protein>
<evidence type="ECO:0000256" key="1">
    <source>
        <dbReference type="SAM" id="MobiDB-lite"/>
    </source>
</evidence>
<feature type="compositionally biased region" description="Low complexity" evidence="1">
    <location>
        <begin position="1"/>
        <end position="11"/>
    </location>
</feature>
<evidence type="ECO:0000313" key="3">
    <source>
        <dbReference type="Proteomes" id="UP000294911"/>
    </source>
</evidence>
<sequence length="194" mass="19969">MLGAAAIAASACGSGDDEQDSAAPTTAETSASEPSEEPADAGTAGDAELTEPGTELSVGDRAVLPFEEGAIGITVTSIEEGDTEGFRADNADNPDAAKIIPYYIKYTVENVDGSDFGNTSVPRLGGITADGGTTGTVLTGSLGDCEQVRPDEDFTEVGATFETCNLQGGQEGREVGGVKFDEDDYRDDPVVWMK</sequence>
<feature type="compositionally biased region" description="Low complexity" evidence="1">
    <location>
        <begin position="21"/>
        <end position="33"/>
    </location>
</feature>
<organism evidence="2 3">
    <name type="scientific">Tamaricihabitans halophyticus</name>
    <dbReference type="NCBI Taxonomy" id="1262583"/>
    <lineage>
        <taxon>Bacteria</taxon>
        <taxon>Bacillati</taxon>
        <taxon>Actinomycetota</taxon>
        <taxon>Actinomycetes</taxon>
        <taxon>Pseudonocardiales</taxon>
        <taxon>Pseudonocardiaceae</taxon>
        <taxon>Tamaricihabitans</taxon>
    </lineage>
</organism>
<reference evidence="2 3" key="1">
    <citation type="submission" date="2019-03" db="EMBL/GenBank/DDBJ databases">
        <title>Genomic Encyclopedia of Type Strains, Phase IV (KMG-IV): sequencing the most valuable type-strain genomes for metagenomic binning, comparative biology and taxonomic classification.</title>
        <authorList>
            <person name="Goeker M."/>
        </authorList>
    </citation>
    <scope>NUCLEOTIDE SEQUENCE [LARGE SCALE GENOMIC DNA]</scope>
    <source>
        <strain evidence="2 3">DSM 45765</strain>
    </source>
</reference>
<dbReference type="RefSeq" id="WP_243659108.1">
    <property type="nucleotide sequence ID" value="NZ_SLXQ01000010.1"/>
</dbReference>
<evidence type="ECO:0000313" key="2">
    <source>
        <dbReference type="EMBL" id="TCP48633.1"/>
    </source>
</evidence>
<keyword evidence="3" id="KW-1185">Reference proteome</keyword>